<sequence>MTDPRGSSSGSPPEKLTVERGFTTKDATALRAYVERIAPAVIARTYYDPDADPHAATPGAMERHLSKMLDTLVQLALAHGSTVLADHLRASIKQHGYAKLPGVTFRMVTEAAQLAAAAPHPDHAIGAWLRPRVARRLKGEGITTLSELVACCNRRGASWWRSIPRIGPGRPRAIVSWLRRQQAVLGLTVDADVDSVEQRACCWWRPHWLKSYPNPTRRIA</sequence>
<organism evidence="1 2">
    <name type="scientific">Caballeronia humi</name>
    <dbReference type="NCBI Taxonomy" id="326474"/>
    <lineage>
        <taxon>Bacteria</taxon>
        <taxon>Pseudomonadati</taxon>
        <taxon>Pseudomonadota</taxon>
        <taxon>Betaproteobacteria</taxon>
        <taxon>Burkholderiales</taxon>
        <taxon>Burkholderiaceae</taxon>
        <taxon>Caballeronia</taxon>
    </lineage>
</organism>
<evidence type="ECO:0000313" key="1">
    <source>
        <dbReference type="EMBL" id="SAL66127.1"/>
    </source>
</evidence>
<evidence type="ECO:0000313" key="2">
    <source>
        <dbReference type="Proteomes" id="UP000054977"/>
    </source>
</evidence>
<dbReference type="EMBL" id="FCNW02000073">
    <property type="protein sequence ID" value="SAL66127.1"/>
    <property type="molecule type" value="Genomic_DNA"/>
</dbReference>
<proteinExistence type="predicted"/>
<accession>A0A158JBE9</accession>
<name>A0A158JBE9_9BURK</name>
<protein>
    <submittedName>
        <fullName evidence="1">Integrase</fullName>
    </submittedName>
</protein>
<dbReference type="Proteomes" id="UP000054977">
    <property type="component" value="Unassembled WGS sequence"/>
</dbReference>
<gene>
    <name evidence="1" type="ORF">AWB65_06297</name>
</gene>
<dbReference type="AlphaFoldDB" id="A0A158JBE9"/>
<dbReference type="RefSeq" id="WP_235007923.1">
    <property type="nucleotide sequence ID" value="NZ_FCNW02000073.1"/>
</dbReference>
<comment type="caution">
    <text evidence="1">The sequence shown here is derived from an EMBL/GenBank/DDBJ whole genome shotgun (WGS) entry which is preliminary data.</text>
</comment>
<keyword evidence="2" id="KW-1185">Reference proteome</keyword>
<reference evidence="1" key="1">
    <citation type="submission" date="2016-01" db="EMBL/GenBank/DDBJ databases">
        <authorList>
            <person name="Peeters C."/>
        </authorList>
    </citation>
    <scope>NUCLEOTIDE SEQUENCE [LARGE SCALE GENOMIC DNA]</scope>
    <source>
        <strain evidence="1">LMG 22934</strain>
    </source>
</reference>
<dbReference type="Pfam" id="PF12482">
    <property type="entry name" value="DUF3701"/>
    <property type="match status" value="1"/>
</dbReference>
<dbReference type="InterPro" id="IPR022169">
    <property type="entry name" value="DUF3701"/>
</dbReference>
<dbReference type="STRING" id="326474.AWB65_06297"/>